<accession>A4J600</accession>
<dbReference type="InterPro" id="IPR003488">
    <property type="entry name" value="DprA"/>
</dbReference>
<organism evidence="4 5">
    <name type="scientific">Desulforamulus reducens (strain ATCC BAA-1160 / DSM 100696 / MI-1)</name>
    <name type="common">Desulfotomaculum reducens</name>
    <dbReference type="NCBI Taxonomy" id="349161"/>
    <lineage>
        <taxon>Bacteria</taxon>
        <taxon>Bacillati</taxon>
        <taxon>Bacillota</taxon>
        <taxon>Clostridia</taxon>
        <taxon>Eubacteriales</taxon>
        <taxon>Peptococcaceae</taxon>
        <taxon>Desulforamulus</taxon>
    </lineage>
</organism>
<dbReference type="Gene3D" id="3.40.50.450">
    <property type="match status" value="1"/>
</dbReference>
<evidence type="ECO:0000313" key="5">
    <source>
        <dbReference type="Proteomes" id="UP000001556"/>
    </source>
</evidence>
<evidence type="ECO:0000259" key="3">
    <source>
        <dbReference type="Pfam" id="PF17782"/>
    </source>
</evidence>
<dbReference type="InterPro" id="IPR041614">
    <property type="entry name" value="DprA_WH"/>
</dbReference>
<dbReference type="GO" id="GO:0009294">
    <property type="term" value="P:DNA-mediated transformation"/>
    <property type="evidence" value="ECO:0007669"/>
    <property type="project" value="InterPro"/>
</dbReference>
<dbReference type="PANTHER" id="PTHR43022">
    <property type="entry name" value="PROTEIN SMF"/>
    <property type="match status" value="1"/>
</dbReference>
<dbReference type="InterPro" id="IPR057666">
    <property type="entry name" value="DrpA_SLOG"/>
</dbReference>
<dbReference type="Gene3D" id="1.10.10.10">
    <property type="entry name" value="Winged helix-like DNA-binding domain superfamily/Winged helix DNA-binding domain"/>
    <property type="match status" value="1"/>
</dbReference>
<feature type="domain" description="Smf/DprA SLOG" evidence="2">
    <location>
        <begin position="78"/>
        <end position="287"/>
    </location>
</feature>
<dbReference type="STRING" id="349161.Dred_1985"/>
<sequence>MDNRLGWIGWQILLPGSGRRVWDIIHHFGSPVEAWQASENDLQGVPCVGVQGARKLVQRRKNIQFDNLEKYLEKISCKVLTIDDETYPYLLKCIHDPPPAIFVRGHLPQDDCIGIAIIGSRKPSPYGLVVTETLAGELARGGIEIISGMARGIDSASHRAALMNNGMTMAVLGCGPDIVYPRENEKLMKQIIEKGAIITEFPPGTMPEPWHFPSRNRIISGLSSAVVVIEAAEKSGALITADFALEQGREVMAVPGNINNPKSAGTNKLIKQGASLVTGALDILKELGIETKDIKSQQKKSKKVTLEVNEKKVLAVLSEIPQTMEQVINLSKLLPEEVAAALTILEIEGLIRSLPGKMYINAGL</sequence>
<proteinExistence type="inferred from homology"/>
<name>A4J600_DESRM</name>
<dbReference type="Pfam" id="PF17782">
    <property type="entry name" value="WHD_DprA"/>
    <property type="match status" value="1"/>
</dbReference>
<dbReference type="AlphaFoldDB" id="A4J600"/>
<dbReference type="eggNOG" id="COG0758">
    <property type="taxonomic scope" value="Bacteria"/>
</dbReference>
<dbReference type="KEGG" id="drm:Dred_1985"/>
<dbReference type="Pfam" id="PF02481">
    <property type="entry name" value="DNA_processg_A"/>
    <property type="match status" value="1"/>
</dbReference>
<dbReference type="EMBL" id="CP000612">
    <property type="protein sequence ID" value="ABO50503.1"/>
    <property type="molecule type" value="Genomic_DNA"/>
</dbReference>
<protein>
    <submittedName>
        <fullName evidence="4">DNA protecting protein DprA</fullName>
    </submittedName>
</protein>
<feature type="domain" description="DprA winged helix" evidence="3">
    <location>
        <begin position="303"/>
        <end position="357"/>
    </location>
</feature>
<dbReference type="PANTHER" id="PTHR43022:SF1">
    <property type="entry name" value="PROTEIN SMF"/>
    <property type="match status" value="1"/>
</dbReference>
<evidence type="ECO:0000259" key="2">
    <source>
        <dbReference type="Pfam" id="PF02481"/>
    </source>
</evidence>
<gene>
    <name evidence="4" type="ordered locus">Dred_1985</name>
</gene>
<comment type="similarity">
    <text evidence="1">Belongs to the DprA/Smf family.</text>
</comment>
<reference evidence="4 5" key="1">
    <citation type="submission" date="2007-03" db="EMBL/GenBank/DDBJ databases">
        <title>Complete sequence of Desulfotomaculum reducens MI-1.</title>
        <authorList>
            <consortium name="US DOE Joint Genome Institute"/>
            <person name="Copeland A."/>
            <person name="Lucas S."/>
            <person name="Lapidus A."/>
            <person name="Barry K."/>
            <person name="Detter J.C."/>
            <person name="Glavina del Rio T."/>
            <person name="Hammon N."/>
            <person name="Israni S."/>
            <person name="Dalin E."/>
            <person name="Tice H."/>
            <person name="Pitluck S."/>
            <person name="Sims D."/>
            <person name="Brettin T."/>
            <person name="Bruce D."/>
            <person name="Han C."/>
            <person name="Tapia R."/>
            <person name="Schmutz J."/>
            <person name="Larimer F."/>
            <person name="Land M."/>
            <person name="Hauser L."/>
            <person name="Kyrpides N."/>
            <person name="Kim E."/>
            <person name="Tebo B.M."/>
            <person name="Richardson P."/>
        </authorList>
    </citation>
    <scope>NUCLEOTIDE SEQUENCE [LARGE SCALE GENOMIC DNA]</scope>
    <source>
        <strain evidence="4 5">MI-1</strain>
    </source>
</reference>
<dbReference type="SUPFAM" id="SSF102405">
    <property type="entry name" value="MCP/YpsA-like"/>
    <property type="match status" value="1"/>
</dbReference>
<dbReference type="InterPro" id="IPR036388">
    <property type="entry name" value="WH-like_DNA-bd_sf"/>
</dbReference>
<dbReference type="Proteomes" id="UP000001556">
    <property type="component" value="Chromosome"/>
</dbReference>
<dbReference type="NCBIfam" id="TIGR00732">
    <property type="entry name" value="dprA"/>
    <property type="match status" value="1"/>
</dbReference>
<dbReference type="HOGENOM" id="CLU_029601_1_1_9"/>
<evidence type="ECO:0000313" key="4">
    <source>
        <dbReference type="EMBL" id="ABO50503.1"/>
    </source>
</evidence>
<dbReference type="OrthoDB" id="9785707at2"/>
<evidence type="ECO:0000256" key="1">
    <source>
        <dbReference type="ARBA" id="ARBA00006525"/>
    </source>
</evidence>
<keyword evidence="5" id="KW-1185">Reference proteome</keyword>